<protein>
    <submittedName>
        <fullName evidence="1">Uncharacterized protein</fullName>
    </submittedName>
</protein>
<name>A0A6A6V2J2_9PLEO</name>
<dbReference type="EMBL" id="MU006586">
    <property type="protein sequence ID" value="KAF2744792.1"/>
    <property type="molecule type" value="Genomic_DNA"/>
</dbReference>
<keyword evidence="2" id="KW-1185">Reference proteome</keyword>
<dbReference type="AlphaFoldDB" id="A0A6A6V2J2"/>
<sequence>WRAYNTTGSIGPAYQLPIFAHNATSTLTYLHTHHPHTNWTLRIDDQALIASSLLTPTERQYQSWYATRYPETALISRRGDYINSTWLASPEAENVPVDDMFHFSHCVLAVKRYILARETGRHVCGRDIDREHVGHCLEALDWWAFPSEGRVGDAVENVRRGLSWRTKI</sequence>
<gene>
    <name evidence="1" type="ORF">M011DRAFT_379943</name>
</gene>
<feature type="non-terminal residue" evidence="1">
    <location>
        <position position="1"/>
    </location>
</feature>
<accession>A0A6A6V2J2</accession>
<evidence type="ECO:0000313" key="1">
    <source>
        <dbReference type="EMBL" id="KAF2744792.1"/>
    </source>
</evidence>
<proteinExistence type="predicted"/>
<reference evidence="1" key="1">
    <citation type="journal article" date="2020" name="Stud. Mycol.">
        <title>101 Dothideomycetes genomes: a test case for predicting lifestyles and emergence of pathogens.</title>
        <authorList>
            <person name="Haridas S."/>
            <person name="Albert R."/>
            <person name="Binder M."/>
            <person name="Bloem J."/>
            <person name="Labutti K."/>
            <person name="Salamov A."/>
            <person name="Andreopoulos B."/>
            <person name="Baker S."/>
            <person name="Barry K."/>
            <person name="Bills G."/>
            <person name="Bluhm B."/>
            <person name="Cannon C."/>
            <person name="Castanera R."/>
            <person name="Culley D."/>
            <person name="Daum C."/>
            <person name="Ezra D."/>
            <person name="Gonzalez J."/>
            <person name="Henrissat B."/>
            <person name="Kuo A."/>
            <person name="Liang C."/>
            <person name="Lipzen A."/>
            <person name="Lutzoni F."/>
            <person name="Magnuson J."/>
            <person name="Mondo S."/>
            <person name="Nolan M."/>
            <person name="Ohm R."/>
            <person name="Pangilinan J."/>
            <person name="Park H.-J."/>
            <person name="Ramirez L."/>
            <person name="Alfaro M."/>
            <person name="Sun H."/>
            <person name="Tritt A."/>
            <person name="Yoshinaga Y."/>
            <person name="Zwiers L.-H."/>
            <person name="Turgeon B."/>
            <person name="Goodwin S."/>
            <person name="Spatafora J."/>
            <person name="Crous P."/>
            <person name="Grigoriev I."/>
        </authorList>
    </citation>
    <scope>NUCLEOTIDE SEQUENCE</scope>
    <source>
        <strain evidence="1">CBS 119925</strain>
    </source>
</reference>
<organism evidence="1 2">
    <name type="scientific">Sporormia fimetaria CBS 119925</name>
    <dbReference type="NCBI Taxonomy" id="1340428"/>
    <lineage>
        <taxon>Eukaryota</taxon>
        <taxon>Fungi</taxon>
        <taxon>Dikarya</taxon>
        <taxon>Ascomycota</taxon>
        <taxon>Pezizomycotina</taxon>
        <taxon>Dothideomycetes</taxon>
        <taxon>Pleosporomycetidae</taxon>
        <taxon>Pleosporales</taxon>
        <taxon>Sporormiaceae</taxon>
        <taxon>Sporormia</taxon>
    </lineage>
</organism>
<feature type="non-terminal residue" evidence="1">
    <location>
        <position position="168"/>
    </location>
</feature>
<evidence type="ECO:0000313" key="2">
    <source>
        <dbReference type="Proteomes" id="UP000799440"/>
    </source>
</evidence>
<dbReference type="Proteomes" id="UP000799440">
    <property type="component" value="Unassembled WGS sequence"/>
</dbReference>
<dbReference type="OrthoDB" id="5008097at2759"/>